<keyword evidence="2" id="KW-1185">Reference proteome</keyword>
<sequence>MYFDNLSSTSSTVNNVPASVQDQIADHDSNAVKYYLDEVVRTDVKAIVMKLPSRAVVQDVAHSLELDTDLATPYQSTHEQLQQIANHPEVRSLSELNIKLTARIRAAGYNSLAAATGTPLYARKIKIQAQLNSAKKFLQNHYQVKNQR</sequence>
<protein>
    <submittedName>
        <fullName evidence="1">Uncharacterized protein</fullName>
    </submittedName>
</protein>
<dbReference type="AlphaFoldDB" id="A0AAF0ILU2"/>
<dbReference type="EMBL" id="CP120630">
    <property type="protein sequence ID" value="WEW61092.1"/>
    <property type="molecule type" value="Genomic_DNA"/>
</dbReference>
<name>A0AAF0ILU2_9EURO</name>
<accession>A0AAF0ILU2</accession>
<dbReference type="Pfam" id="PF11917">
    <property type="entry name" value="DUF3435"/>
    <property type="match status" value="1"/>
</dbReference>
<evidence type="ECO:0000313" key="2">
    <source>
        <dbReference type="Proteomes" id="UP001219355"/>
    </source>
</evidence>
<organism evidence="1 2">
    <name type="scientific">Emydomyces testavorans</name>
    <dbReference type="NCBI Taxonomy" id="2070801"/>
    <lineage>
        <taxon>Eukaryota</taxon>
        <taxon>Fungi</taxon>
        <taxon>Dikarya</taxon>
        <taxon>Ascomycota</taxon>
        <taxon>Pezizomycotina</taxon>
        <taxon>Eurotiomycetes</taxon>
        <taxon>Eurotiomycetidae</taxon>
        <taxon>Onygenales</taxon>
        <taxon>Nannizziopsiaceae</taxon>
        <taxon>Emydomyces</taxon>
    </lineage>
</organism>
<gene>
    <name evidence="1" type="ORF">PRK78_006581</name>
</gene>
<dbReference type="Proteomes" id="UP001219355">
    <property type="component" value="Chromosome 4"/>
</dbReference>
<reference evidence="1" key="1">
    <citation type="submission" date="2023-03" db="EMBL/GenBank/DDBJ databases">
        <title>Emydomyces testavorans Genome Sequence.</title>
        <authorList>
            <person name="Hoyer L."/>
        </authorList>
    </citation>
    <scope>NUCLEOTIDE SEQUENCE</scope>
    <source>
        <strain evidence="1">16-2883</strain>
    </source>
</reference>
<evidence type="ECO:0000313" key="1">
    <source>
        <dbReference type="EMBL" id="WEW61092.1"/>
    </source>
</evidence>
<proteinExistence type="predicted"/>
<dbReference type="InterPro" id="IPR021842">
    <property type="entry name" value="DUF3435"/>
</dbReference>